<dbReference type="Proteomes" id="UP000821845">
    <property type="component" value="Chromosome 3"/>
</dbReference>
<sequence>MTSPTTMGCFECKADESYCSPHLILLKECYVYNDVEEPYPLSPADFLVGRRLIALPPCDFNINAELISDQMKNHWRKREHFRAL</sequence>
<accession>A0ACB7SL23</accession>
<dbReference type="EMBL" id="CM023483">
    <property type="protein sequence ID" value="KAH6935867.1"/>
    <property type="molecule type" value="Genomic_DNA"/>
</dbReference>
<gene>
    <name evidence="1" type="ORF">HPB50_011296</name>
</gene>
<protein>
    <submittedName>
        <fullName evidence="1">Uncharacterized protein</fullName>
    </submittedName>
</protein>
<keyword evidence="2" id="KW-1185">Reference proteome</keyword>
<comment type="caution">
    <text evidence="1">The sequence shown here is derived from an EMBL/GenBank/DDBJ whole genome shotgun (WGS) entry which is preliminary data.</text>
</comment>
<reference evidence="1" key="1">
    <citation type="submission" date="2020-05" db="EMBL/GenBank/DDBJ databases">
        <title>Large-scale comparative analyses of tick genomes elucidate their genetic diversity and vector capacities.</title>
        <authorList>
            <person name="Jia N."/>
            <person name="Wang J."/>
            <person name="Shi W."/>
            <person name="Du L."/>
            <person name="Sun Y."/>
            <person name="Zhan W."/>
            <person name="Jiang J."/>
            <person name="Wang Q."/>
            <person name="Zhang B."/>
            <person name="Ji P."/>
            <person name="Sakyi L.B."/>
            <person name="Cui X."/>
            <person name="Yuan T."/>
            <person name="Jiang B."/>
            <person name="Yang W."/>
            <person name="Lam T.T.-Y."/>
            <person name="Chang Q."/>
            <person name="Ding S."/>
            <person name="Wang X."/>
            <person name="Zhu J."/>
            <person name="Ruan X."/>
            <person name="Zhao L."/>
            <person name="Wei J."/>
            <person name="Que T."/>
            <person name="Du C."/>
            <person name="Cheng J."/>
            <person name="Dai P."/>
            <person name="Han X."/>
            <person name="Huang E."/>
            <person name="Gao Y."/>
            <person name="Liu J."/>
            <person name="Shao H."/>
            <person name="Ye R."/>
            <person name="Li L."/>
            <person name="Wei W."/>
            <person name="Wang X."/>
            <person name="Wang C."/>
            <person name="Yang T."/>
            <person name="Huo Q."/>
            <person name="Li W."/>
            <person name="Guo W."/>
            <person name="Chen H."/>
            <person name="Zhou L."/>
            <person name="Ni X."/>
            <person name="Tian J."/>
            <person name="Zhou Y."/>
            <person name="Sheng Y."/>
            <person name="Liu T."/>
            <person name="Pan Y."/>
            <person name="Xia L."/>
            <person name="Li J."/>
            <person name="Zhao F."/>
            <person name="Cao W."/>
        </authorList>
    </citation>
    <scope>NUCLEOTIDE SEQUENCE</scope>
    <source>
        <strain evidence="1">Hyas-2018</strain>
    </source>
</reference>
<organism evidence="1 2">
    <name type="scientific">Hyalomma asiaticum</name>
    <name type="common">Tick</name>
    <dbReference type="NCBI Taxonomy" id="266040"/>
    <lineage>
        <taxon>Eukaryota</taxon>
        <taxon>Metazoa</taxon>
        <taxon>Ecdysozoa</taxon>
        <taxon>Arthropoda</taxon>
        <taxon>Chelicerata</taxon>
        <taxon>Arachnida</taxon>
        <taxon>Acari</taxon>
        <taxon>Parasitiformes</taxon>
        <taxon>Ixodida</taxon>
        <taxon>Ixodoidea</taxon>
        <taxon>Ixodidae</taxon>
        <taxon>Hyalomminae</taxon>
        <taxon>Hyalomma</taxon>
    </lineage>
</organism>
<proteinExistence type="predicted"/>
<evidence type="ECO:0000313" key="2">
    <source>
        <dbReference type="Proteomes" id="UP000821845"/>
    </source>
</evidence>
<evidence type="ECO:0000313" key="1">
    <source>
        <dbReference type="EMBL" id="KAH6935867.1"/>
    </source>
</evidence>
<name>A0ACB7SL23_HYAAI</name>